<proteinExistence type="predicted"/>
<evidence type="ECO:0000256" key="1">
    <source>
        <dbReference type="SAM" id="Phobius"/>
    </source>
</evidence>
<keyword evidence="3" id="KW-1185">Reference proteome</keyword>
<protein>
    <recommendedName>
        <fullName evidence="4">Class IIb bacteriocin, lactobin A/cerein 7B family</fullName>
    </recommendedName>
</protein>
<keyword evidence="1" id="KW-1133">Transmembrane helix</keyword>
<dbReference type="Proteomes" id="UP001164909">
    <property type="component" value="Chromosome"/>
</dbReference>
<evidence type="ECO:0000313" key="2">
    <source>
        <dbReference type="EMBL" id="WAM32777.1"/>
    </source>
</evidence>
<evidence type="ECO:0008006" key="4">
    <source>
        <dbReference type="Google" id="ProtNLM"/>
    </source>
</evidence>
<name>A0ABY7BLK5_9FIRM</name>
<dbReference type="EMBL" id="CP113865">
    <property type="protein sequence ID" value="WAM32777.1"/>
    <property type="molecule type" value="Genomic_DNA"/>
</dbReference>
<evidence type="ECO:0000313" key="3">
    <source>
        <dbReference type="Proteomes" id="UP001164909"/>
    </source>
</evidence>
<gene>
    <name evidence="2" type="ORF">OTK00_001222</name>
</gene>
<organism evidence="2 3">
    <name type="scientific">Caldicellulosiruptor morganii</name>
    <dbReference type="NCBI Taxonomy" id="1387555"/>
    <lineage>
        <taxon>Bacteria</taxon>
        <taxon>Bacillati</taxon>
        <taxon>Bacillota</taxon>
        <taxon>Bacillota incertae sedis</taxon>
        <taxon>Caldicellulosiruptorales</taxon>
        <taxon>Caldicellulosiruptoraceae</taxon>
        <taxon>Caldicellulosiruptor</taxon>
    </lineage>
</organism>
<keyword evidence="1" id="KW-0472">Membrane</keyword>
<reference evidence="2" key="1">
    <citation type="submission" date="2022-12" db="EMBL/GenBank/DDBJ databases">
        <authorList>
            <person name="Bing R.G."/>
            <person name="Willard D.J."/>
            <person name="Manesh M.J.H."/>
            <person name="Laemthong T."/>
            <person name="Crosby J.R."/>
            <person name="Kelly R.M."/>
        </authorList>
    </citation>
    <scope>NUCLEOTIDE SEQUENCE</scope>
    <source>
        <strain evidence="2">DSM 8990</strain>
    </source>
</reference>
<keyword evidence="1" id="KW-0812">Transmembrane</keyword>
<dbReference type="RefSeq" id="WP_039763895.1">
    <property type="nucleotide sequence ID" value="NZ_CP113865.1"/>
</dbReference>
<accession>A0ABY7BLK5</accession>
<sequence length="70" mass="7661">MSFQICEERAKVLLGENFESMTKQEQENVCGGIAFLPIVTWFLASAAVSGGFSAFIGLRDAVHLKHGKED</sequence>
<feature type="transmembrane region" description="Helical" evidence="1">
    <location>
        <begin position="33"/>
        <end position="58"/>
    </location>
</feature>